<dbReference type="RefSeq" id="WP_084119651.1">
    <property type="nucleotide sequence ID" value="NZ_LT838813.1"/>
</dbReference>
<evidence type="ECO:0000313" key="2">
    <source>
        <dbReference type="Proteomes" id="UP000192333"/>
    </source>
</evidence>
<proteinExistence type="predicted"/>
<organism evidence="1 2">
    <name type="scientific">Aquiflexum balticum DSM 16537</name>
    <dbReference type="NCBI Taxonomy" id="758820"/>
    <lineage>
        <taxon>Bacteria</taxon>
        <taxon>Pseudomonadati</taxon>
        <taxon>Bacteroidota</taxon>
        <taxon>Cytophagia</taxon>
        <taxon>Cytophagales</taxon>
        <taxon>Cyclobacteriaceae</taxon>
        <taxon>Aquiflexum</taxon>
    </lineage>
</organism>
<keyword evidence="2" id="KW-1185">Reference proteome</keyword>
<evidence type="ECO:0008006" key="3">
    <source>
        <dbReference type="Google" id="ProtNLM"/>
    </source>
</evidence>
<gene>
    <name evidence="1" type="ORF">SAMN00777080_1464</name>
</gene>
<name>A0A1W2H334_9BACT</name>
<dbReference type="OrthoDB" id="9881684at2"/>
<dbReference type="PROSITE" id="PS51257">
    <property type="entry name" value="PROKAR_LIPOPROTEIN"/>
    <property type="match status" value="1"/>
</dbReference>
<dbReference type="AlphaFoldDB" id="A0A1W2H334"/>
<protein>
    <recommendedName>
        <fullName evidence="3">Lipoprotein</fullName>
    </recommendedName>
</protein>
<accession>A0A1W2H334</accession>
<dbReference type="Proteomes" id="UP000192333">
    <property type="component" value="Chromosome I"/>
</dbReference>
<sequence length="357" mass="41341">MKKTIFYILFGFSIFGCNISETEFDLKNLSEDQEDFILSKVKVENNMLSVESEADLSEVISHFSKLTIEEYMDFVRRTKGFESFQLLFEDLVDLENEESDKLFEFTKKYNIQPEKVHDSLPIHSQKVIPYIELLYFYPGGGFVPLAEVLYPGIELLINIEGKVLVGRKVLQFKNNRIYEDGIELKDKESENFKTIPNYFRNSTVASGKYRTSTDVWFNTEFRELNNEYGPYNEHRITGGGVRLRNFRQGFFGWNTRKTTELKIQGDLEYLLAACSSQPPLAHWSNYHTYYNQTKTSNGANVTSITWNFVLPHHGNWIGGCSPSFDDSRARIAFDLTITGENNNVSPFKEYIVVGFNF</sequence>
<dbReference type="EMBL" id="LT838813">
    <property type="protein sequence ID" value="SMD42896.1"/>
    <property type="molecule type" value="Genomic_DNA"/>
</dbReference>
<reference evidence="2" key="1">
    <citation type="submission" date="2017-04" db="EMBL/GenBank/DDBJ databases">
        <authorList>
            <person name="Varghese N."/>
            <person name="Submissions S."/>
        </authorList>
    </citation>
    <scope>NUCLEOTIDE SEQUENCE [LARGE SCALE GENOMIC DNA]</scope>
    <source>
        <strain evidence="2">DSM 16537</strain>
    </source>
</reference>
<evidence type="ECO:0000313" key="1">
    <source>
        <dbReference type="EMBL" id="SMD42896.1"/>
    </source>
</evidence>
<dbReference type="STRING" id="758820.SAMN00777080_1464"/>